<evidence type="ECO:0000256" key="1">
    <source>
        <dbReference type="SAM" id="MobiDB-lite"/>
    </source>
</evidence>
<feature type="region of interest" description="Disordered" evidence="1">
    <location>
        <begin position="139"/>
        <end position="163"/>
    </location>
</feature>
<proteinExistence type="predicted"/>
<comment type="caution">
    <text evidence="2">The sequence shown here is derived from an EMBL/GenBank/DDBJ whole genome shotgun (WGS) entry which is preliminary data.</text>
</comment>
<dbReference type="AlphaFoldDB" id="A0A396HGK2"/>
<dbReference type="Gramene" id="rna37156">
    <property type="protein sequence ID" value="RHN52472.1"/>
    <property type="gene ID" value="gene37156"/>
</dbReference>
<reference evidence="3" key="1">
    <citation type="journal article" date="2018" name="Nat. Plants">
        <title>Whole-genome landscape of Medicago truncatula symbiotic genes.</title>
        <authorList>
            <person name="Pecrix Y."/>
            <person name="Staton S.E."/>
            <person name="Sallet E."/>
            <person name="Lelandais-Briere C."/>
            <person name="Moreau S."/>
            <person name="Carrere S."/>
            <person name="Blein T."/>
            <person name="Jardinaud M.F."/>
            <person name="Latrasse D."/>
            <person name="Zouine M."/>
            <person name="Zahm M."/>
            <person name="Kreplak J."/>
            <person name="Mayjonade B."/>
            <person name="Satge C."/>
            <person name="Perez M."/>
            <person name="Cauet S."/>
            <person name="Marande W."/>
            <person name="Chantry-Darmon C."/>
            <person name="Lopez-Roques C."/>
            <person name="Bouchez O."/>
            <person name="Berard A."/>
            <person name="Debelle F."/>
            <person name="Munos S."/>
            <person name="Bendahmane A."/>
            <person name="Berges H."/>
            <person name="Niebel A."/>
            <person name="Buitink J."/>
            <person name="Frugier F."/>
            <person name="Benhamed M."/>
            <person name="Crespi M."/>
            <person name="Gouzy J."/>
            <person name="Gamas P."/>
        </authorList>
    </citation>
    <scope>NUCLEOTIDE SEQUENCE [LARGE SCALE GENOMIC DNA]</scope>
    <source>
        <strain evidence="3">cv. Jemalong A17</strain>
    </source>
</reference>
<name>A0A396HGK2_MEDTR</name>
<organism evidence="2 3">
    <name type="scientific">Medicago truncatula</name>
    <name type="common">Barrel medic</name>
    <name type="synonym">Medicago tribuloides</name>
    <dbReference type="NCBI Taxonomy" id="3880"/>
    <lineage>
        <taxon>Eukaryota</taxon>
        <taxon>Viridiplantae</taxon>
        <taxon>Streptophyta</taxon>
        <taxon>Embryophyta</taxon>
        <taxon>Tracheophyta</taxon>
        <taxon>Spermatophyta</taxon>
        <taxon>Magnoliopsida</taxon>
        <taxon>eudicotyledons</taxon>
        <taxon>Gunneridae</taxon>
        <taxon>Pentapetalae</taxon>
        <taxon>rosids</taxon>
        <taxon>fabids</taxon>
        <taxon>Fabales</taxon>
        <taxon>Fabaceae</taxon>
        <taxon>Papilionoideae</taxon>
        <taxon>50 kb inversion clade</taxon>
        <taxon>NPAAA clade</taxon>
        <taxon>Hologalegina</taxon>
        <taxon>IRL clade</taxon>
        <taxon>Trifolieae</taxon>
        <taxon>Medicago</taxon>
    </lineage>
</organism>
<sequence>MFCLTGTLRIPESFKHQSTRQTISFWFHNKLPSIALFCTTGHKYNTNFSSIFSIFKIFLNGIECALDCPSHPPYFTIEPDHTYLFCLPLQDMVRMDEVLLKSEWNHAVVRYDFSIMPFDLKESRMHIFKQESSMEDIQFTNPYKKQELDDDDDDVLGDDDDDD</sequence>
<accession>A0A396HGK2</accession>
<gene>
    <name evidence="2" type="ORF">MtrunA17_Chr6g0480931</name>
</gene>
<dbReference type="Proteomes" id="UP000265566">
    <property type="component" value="Chromosome 6"/>
</dbReference>
<evidence type="ECO:0000313" key="3">
    <source>
        <dbReference type="Proteomes" id="UP000265566"/>
    </source>
</evidence>
<protein>
    <submittedName>
        <fullName evidence="2">Uncharacterized protein</fullName>
    </submittedName>
</protein>
<evidence type="ECO:0000313" key="2">
    <source>
        <dbReference type="EMBL" id="RHN52472.1"/>
    </source>
</evidence>
<feature type="compositionally biased region" description="Acidic residues" evidence="1">
    <location>
        <begin position="148"/>
        <end position="163"/>
    </location>
</feature>
<dbReference type="EMBL" id="PSQE01000006">
    <property type="protein sequence ID" value="RHN52472.1"/>
    <property type="molecule type" value="Genomic_DNA"/>
</dbReference>